<dbReference type="OrthoDB" id="9982946at2759"/>
<evidence type="ECO:0000313" key="7">
    <source>
        <dbReference type="Proteomes" id="UP000283509"/>
    </source>
</evidence>
<comment type="caution">
    <text evidence="6">The sequence shown here is derived from an EMBL/GenBank/DDBJ whole genome shotgun (WGS) entry which is preliminary data.</text>
</comment>
<dbReference type="Pfam" id="PF23070">
    <property type="entry name" value="DUF7043"/>
    <property type="match status" value="1"/>
</dbReference>
<dbReference type="InterPro" id="IPR055472">
    <property type="entry name" value="DUF7044"/>
</dbReference>
<feature type="transmembrane region" description="Helical" evidence="1">
    <location>
        <begin position="626"/>
        <end position="644"/>
    </location>
</feature>
<dbReference type="Pfam" id="PF23069">
    <property type="entry name" value="DUF7042"/>
    <property type="match status" value="2"/>
</dbReference>
<dbReference type="PANTHER" id="PTHR22255">
    <property type="entry name" value="LP06548P"/>
    <property type="match status" value="1"/>
</dbReference>
<evidence type="ECO:0000256" key="1">
    <source>
        <dbReference type="SAM" id="Phobius"/>
    </source>
</evidence>
<protein>
    <submittedName>
        <fullName evidence="6">Uncharacterized protein</fullName>
    </submittedName>
</protein>
<dbReference type="InterPro" id="IPR055470">
    <property type="entry name" value="DUF7042"/>
</dbReference>
<feature type="domain" description="DUF7042" evidence="3">
    <location>
        <begin position="174"/>
        <end position="306"/>
    </location>
</feature>
<feature type="signal peptide" evidence="2">
    <location>
        <begin position="1"/>
        <end position="26"/>
    </location>
</feature>
<dbReference type="AlphaFoldDB" id="A0A423U5N4"/>
<evidence type="ECO:0000259" key="4">
    <source>
        <dbReference type="Pfam" id="PF23070"/>
    </source>
</evidence>
<keyword evidence="2" id="KW-0732">Signal</keyword>
<reference evidence="6 7" key="2">
    <citation type="submission" date="2019-01" db="EMBL/GenBank/DDBJ databases">
        <title>The decoding of complex shrimp genome reveals the adaptation for benthos swimmer, frequently molting mechanism and breeding impact on genome.</title>
        <authorList>
            <person name="Sun Y."/>
            <person name="Gao Y."/>
            <person name="Yu Y."/>
        </authorList>
    </citation>
    <scope>NUCLEOTIDE SEQUENCE [LARGE SCALE GENOMIC DNA]</scope>
    <source>
        <tissue evidence="6">Muscle</tissue>
    </source>
</reference>
<evidence type="ECO:0000256" key="2">
    <source>
        <dbReference type="SAM" id="SignalP"/>
    </source>
</evidence>
<dbReference type="PANTHER" id="PTHR22255:SF1">
    <property type="entry name" value="LD32918P"/>
    <property type="match status" value="1"/>
</dbReference>
<reference evidence="6 7" key="1">
    <citation type="submission" date="2018-04" db="EMBL/GenBank/DDBJ databases">
        <authorList>
            <person name="Zhang X."/>
            <person name="Yuan J."/>
            <person name="Li F."/>
            <person name="Xiang J."/>
        </authorList>
    </citation>
    <scope>NUCLEOTIDE SEQUENCE [LARGE SCALE GENOMIC DNA]</scope>
    <source>
        <tissue evidence="6">Muscle</tissue>
    </source>
</reference>
<keyword evidence="1" id="KW-0472">Membrane</keyword>
<keyword evidence="1" id="KW-1133">Transmembrane helix</keyword>
<evidence type="ECO:0000259" key="3">
    <source>
        <dbReference type="Pfam" id="PF23069"/>
    </source>
</evidence>
<dbReference type="EMBL" id="QCYY01000609">
    <property type="protein sequence ID" value="ROT84021.1"/>
    <property type="molecule type" value="Genomic_DNA"/>
</dbReference>
<name>A0A423U5N4_PENVA</name>
<accession>A0A423U5N4</accession>
<evidence type="ECO:0000313" key="6">
    <source>
        <dbReference type="EMBL" id="ROT84021.1"/>
    </source>
</evidence>
<dbReference type="InterPro" id="IPR055471">
    <property type="entry name" value="DUF7043"/>
</dbReference>
<dbReference type="STRING" id="6689.A0A423U5N4"/>
<gene>
    <name evidence="6" type="ORF">C7M84_022810</name>
</gene>
<feature type="domain" description="DUF7042" evidence="3">
    <location>
        <begin position="438"/>
        <end position="571"/>
    </location>
</feature>
<evidence type="ECO:0000259" key="5">
    <source>
        <dbReference type="Pfam" id="PF23071"/>
    </source>
</evidence>
<feature type="domain" description="DUF7044" evidence="5">
    <location>
        <begin position="73"/>
        <end position="156"/>
    </location>
</feature>
<sequence length="648" mass="75312">MRLLACGYLACLEVMAQLLRLPSVLCWHTHMDFVISNYYGARCENFSFFAPVLGGFVGRNRRPVHRALRDPRTWFSFEKGRNTITDIDQTTMTGHGTCVAVKVYRHDYKAFLFKDIECYYCVHFNVRTVNVLEKSETGCVTFPTGYTPSLEEACSEMDKNQALITMFNENYVPKNCRSAIEGVWHFAYQNRFSFTGECNHPEARIQSCQEPGNQFLIANQKFNITFKKCEGIKESFEGAKEFSCLGDWFVGKNHYFAVANTKESRKDEKYRCFVRNRDDDIYMGHSITPECSVLNTPENSPFRFRMDPVKQETVNPGCLLPKNFSGEWVNTAHTEADVFINQTHIIETTYPDEGRFRRTIYVCREQRDNRFMMARLNIDGCQKDYVCFEFVPRHHNIIRFRKGREMIKEEFSTVCSYVQFQSGREWNYDLMLAKDPVPVKCPVAGKFNFTQTGELRFETRILGGVTKSPWDHIYCRENISDLSVCDQDQKEIWIDAHYCISVDAYGRHVDIYSDPDYKLKCVGYWKENLKSYLITYDELDPYSKYRCWVYQRADLNKILMSQSVGPFCNLHQTVHGTGGGSAVAIKMVEYEREHDRCPMHFDDGANPWQEPGSQIHKFRFTAGSEFVSASLVTILLSFVVSWLLSRKP</sequence>
<dbReference type="GO" id="GO:0042060">
    <property type="term" value="P:wound healing"/>
    <property type="evidence" value="ECO:0007669"/>
    <property type="project" value="TreeGrafter"/>
</dbReference>
<proteinExistence type="predicted"/>
<organism evidence="6 7">
    <name type="scientific">Penaeus vannamei</name>
    <name type="common">Whiteleg shrimp</name>
    <name type="synonym">Litopenaeus vannamei</name>
    <dbReference type="NCBI Taxonomy" id="6689"/>
    <lineage>
        <taxon>Eukaryota</taxon>
        <taxon>Metazoa</taxon>
        <taxon>Ecdysozoa</taxon>
        <taxon>Arthropoda</taxon>
        <taxon>Crustacea</taxon>
        <taxon>Multicrustacea</taxon>
        <taxon>Malacostraca</taxon>
        <taxon>Eumalacostraca</taxon>
        <taxon>Eucarida</taxon>
        <taxon>Decapoda</taxon>
        <taxon>Dendrobranchiata</taxon>
        <taxon>Penaeoidea</taxon>
        <taxon>Penaeidae</taxon>
        <taxon>Penaeus</taxon>
    </lineage>
</organism>
<feature type="domain" description="DUF7043" evidence="4">
    <location>
        <begin position="315"/>
        <end position="426"/>
    </location>
</feature>
<keyword evidence="7" id="KW-1185">Reference proteome</keyword>
<feature type="chain" id="PRO_5019445772" evidence="2">
    <location>
        <begin position="27"/>
        <end position="648"/>
    </location>
</feature>
<dbReference type="Pfam" id="PF23071">
    <property type="entry name" value="DUF7044"/>
    <property type="match status" value="1"/>
</dbReference>
<keyword evidence="1" id="KW-0812">Transmembrane</keyword>
<dbReference type="Proteomes" id="UP000283509">
    <property type="component" value="Unassembled WGS sequence"/>
</dbReference>